<dbReference type="Proteomes" id="UP000229740">
    <property type="component" value="Unassembled WGS sequence"/>
</dbReference>
<organism evidence="2 3">
    <name type="scientific">candidate division KSB3 bacterium</name>
    <dbReference type="NCBI Taxonomy" id="2044937"/>
    <lineage>
        <taxon>Bacteria</taxon>
        <taxon>candidate division KSB3</taxon>
    </lineage>
</organism>
<dbReference type="PANTHER" id="PTHR33376:SF2">
    <property type="entry name" value="DICARBOXYLATE-BINDING PERIPLASMIC PROTEIN"/>
    <property type="match status" value="1"/>
</dbReference>
<gene>
    <name evidence="2" type="ORF">CSB45_13290</name>
</gene>
<accession>A0A2G6E1V6</accession>
<evidence type="ECO:0000313" key="2">
    <source>
        <dbReference type="EMBL" id="PID56066.1"/>
    </source>
</evidence>
<dbReference type="InterPro" id="IPR038404">
    <property type="entry name" value="TRAP_DctP_sf"/>
</dbReference>
<dbReference type="InterPro" id="IPR018389">
    <property type="entry name" value="DctP_fam"/>
</dbReference>
<dbReference type="Gene3D" id="3.40.190.170">
    <property type="entry name" value="Bacterial extracellular solute-binding protein, family 7"/>
    <property type="match status" value="1"/>
</dbReference>
<evidence type="ECO:0000313" key="3">
    <source>
        <dbReference type="Proteomes" id="UP000229740"/>
    </source>
</evidence>
<dbReference type="AlphaFoldDB" id="A0A2G6E1V6"/>
<dbReference type="PANTHER" id="PTHR33376">
    <property type="match status" value="1"/>
</dbReference>
<dbReference type="EMBL" id="PDPS01000039">
    <property type="protein sequence ID" value="PID56066.1"/>
    <property type="molecule type" value="Genomic_DNA"/>
</dbReference>
<dbReference type="NCBIfam" id="NF037995">
    <property type="entry name" value="TRAP_S1"/>
    <property type="match status" value="1"/>
</dbReference>
<sequence length="354" mass="40186">MKKKLEEELHLLPGVMMKRYRLLSVLSALVLIVIPLTTGHAQEHFAKLGSTLSCGHPLQRALKDFCDSLHGDLTLQIFPNGQLGTAQHILEGLQFGYIEMAVLPLESLSQEAALLDILGLPYLFKDATHRAQVLNGPLGKRFLDALETLNLVGLGFLDTYPRFYVTKQESLESQTSFQDRQVVLVCPLPEQECRQRVHDERPVQFFELMGAQSRAIPLEKVRETLESDPPDLIEYLPFTGMEAVFEGSEFNTLILTAHRRPPAVLLAGKRWFESLPSELKEKIFRASNTLVRQHVQLMQDALRHTHTTLRTQGMNIAEPPNEGIFEAVQMLYATHAHEFGPDFKQFWRAIQNIK</sequence>
<dbReference type="GO" id="GO:0055085">
    <property type="term" value="P:transmembrane transport"/>
    <property type="evidence" value="ECO:0007669"/>
    <property type="project" value="InterPro"/>
</dbReference>
<keyword evidence="1" id="KW-0732">Signal</keyword>
<evidence type="ECO:0008006" key="4">
    <source>
        <dbReference type="Google" id="ProtNLM"/>
    </source>
</evidence>
<name>A0A2G6E1V6_9BACT</name>
<proteinExistence type="predicted"/>
<reference evidence="2 3" key="1">
    <citation type="submission" date="2017-10" db="EMBL/GenBank/DDBJ databases">
        <title>Novel microbial diversity and functional potential in the marine mammal oral microbiome.</title>
        <authorList>
            <person name="Dudek N.K."/>
            <person name="Sun C.L."/>
            <person name="Burstein D."/>
            <person name="Kantor R.S."/>
            <person name="Aliaga Goltsman D.S."/>
            <person name="Bik E.M."/>
            <person name="Thomas B.C."/>
            <person name="Banfield J.F."/>
            <person name="Relman D.A."/>
        </authorList>
    </citation>
    <scope>NUCLEOTIDE SEQUENCE [LARGE SCALE GENOMIC DNA]</scope>
    <source>
        <strain evidence="2">DOLZORAL124_49_17</strain>
    </source>
</reference>
<dbReference type="Pfam" id="PF03480">
    <property type="entry name" value="DctP"/>
    <property type="match status" value="1"/>
</dbReference>
<dbReference type="GO" id="GO:0030246">
    <property type="term" value="F:carbohydrate binding"/>
    <property type="evidence" value="ECO:0007669"/>
    <property type="project" value="TreeGrafter"/>
</dbReference>
<comment type="caution">
    <text evidence="2">The sequence shown here is derived from an EMBL/GenBank/DDBJ whole genome shotgun (WGS) entry which is preliminary data.</text>
</comment>
<protein>
    <recommendedName>
        <fullName evidence="4">C4-dicarboxylate ABC transporter substrate-binding protein</fullName>
    </recommendedName>
</protein>
<evidence type="ECO:0000256" key="1">
    <source>
        <dbReference type="ARBA" id="ARBA00022729"/>
    </source>
</evidence>